<sequence>MQSADLVRLALPLHGLTDSPFTVLRSLGDTVARVDTPAGPTVLRVCEPGTAEARLAEVSTFQNAAAEAGLTVPHREAARALALPDGTHRWTVRSTWVDGEAPRPVTAELARALGKATAQLHALDFHPPQDWTGPVYGAAWLRGWWEAGAPRHLSADDHERCAPAVAQAAIFMEAHAAEARVIHSDLHFGNVLLAPDGQAAVLDFDGCAVAHPAFDLALTERELLDFPEAGTLTEAYRASYAGQSRQPYPFEAVEQCRAATGTAFLEWVYGSRNPEVRAQKEMWVLPLLDDLALLG</sequence>
<dbReference type="Proteomes" id="UP000525389">
    <property type="component" value="Unassembled WGS sequence"/>
</dbReference>
<reference evidence="2 3" key="1">
    <citation type="submission" date="2020-08" db="EMBL/GenBank/DDBJ databases">
        <title>Genomic Encyclopedia of Type Strains, Phase IV (KMG-IV): sequencing the most valuable type-strain genomes for metagenomic binning, comparative biology and taxonomic classification.</title>
        <authorList>
            <person name="Goeker M."/>
        </authorList>
    </citation>
    <scope>NUCLEOTIDE SEQUENCE [LARGE SCALE GENOMIC DNA]</scope>
    <source>
        <strain evidence="2 3">DSM 101791</strain>
    </source>
</reference>
<gene>
    <name evidence="2" type="ORF">HNQ09_002018</name>
</gene>
<protein>
    <submittedName>
        <fullName evidence="2">Ser/Thr protein kinase RdoA (MazF antagonist)</fullName>
    </submittedName>
</protein>
<dbReference type="EMBL" id="JACHFN010000006">
    <property type="protein sequence ID" value="MBB5234580.1"/>
    <property type="molecule type" value="Genomic_DNA"/>
</dbReference>
<comment type="caution">
    <text evidence="2">The sequence shown here is derived from an EMBL/GenBank/DDBJ whole genome shotgun (WGS) entry which is preliminary data.</text>
</comment>
<evidence type="ECO:0000313" key="3">
    <source>
        <dbReference type="Proteomes" id="UP000525389"/>
    </source>
</evidence>
<keyword evidence="2" id="KW-0418">Kinase</keyword>
<dbReference type="Gene3D" id="3.90.1200.10">
    <property type="match status" value="1"/>
</dbReference>
<proteinExistence type="predicted"/>
<accession>A0A7W8GFF8</accession>
<dbReference type="InterPro" id="IPR002575">
    <property type="entry name" value="Aminoglycoside_PTrfase"/>
</dbReference>
<feature type="domain" description="Aminoglycoside phosphotransferase" evidence="1">
    <location>
        <begin position="29"/>
        <end position="241"/>
    </location>
</feature>
<keyword evidence="2" id="KW-0808">Transferase</keyword>
<keyword evidence="3" id="KW-1185">Reference proteome</keyword>
<name>A0A7W8GFF8_9DEIO</name>
<dbReference type="InterPro" id="IPR011009">
    <property type="entry name" value="Kinase-like_dom_sf"/>
</dbReference>
<dbReference type="GO" id="GO:0016301">
    <property type="term" value="F:kinase activity"/>
    <property type="evidence" value="ECO:0007669"/>
    <property type="project" value="UniProtKB-KW"/>
</dbReference>
<evidence type="ECO:0000259" key="1">
    <source>
        <dbReference type="Pfam" id="PF01636"/>
    </source>
</evidence>
<dbReference type="Pfam" id="PF01636">
    <property type="entry name" value="APH"/>
    <property type="match status" value="1"/>
</dbReference>
<evidence type="ECO:0000313" key="2">
    <source>
        <dbReference type="EMBL" id="MBB5234580.1"/>
    </source>
</evidence>
<dbReference type="AlphaFoldDB" id="A0A7W8GFF8"/>
<organism evidence="2 3">
    <name type="scientific">Deinococcus budaensis</name>
    <dbReference type="NCBI Taxonomy" id="1665626"/>
    <lineage>
        <taxon>Bacteria</taxon>
        <taxon>Thermotogati</taxon>
        <taxon>Deinococcota</taxon>
        <taxon>Deinococci</taxon>
        <taxon>Deinococcales</taxon>
        <taxon>Deinococcaceae</taxon>
        <taxon>Deinococcus</taxon>
    </lineage>
</organism>
<dbReference type="SUPFAM" id="SSF56112">
    <property type="entry name" value="Protein kinase-like (PK-like)"/>
    <property type="match status" value="1"/>
</dbReference>
<dbReference type="RefSeq" id="WP_184028575.1">
    <property type="nucleotide sequence ID" value="NZ_JACHFN010000006.1"/>
</dbReference>